<evidence type="ECO:0000256" key="13">
    <source>
        <dbReference type="PIRSR" id="PIRSR605493-1"/>
    </source>
</evidence>
<evidence type="ECO:0000313" key="14">
    <source>
        <dbReference type="EMBL" id="TCK25934.1"/>
    </source>
</evidence>
<evidence type="ECO:0000256" key="1">
    <source>
        <dbReference type="ARBA" id="ARBA00001342"/>
    </source>
</evidence>
<dbReference type="InterPro" id="IPR005493">
    <property type="entry name" value="RraA/RraA-like"/>
</dbReference>
<evidence type="ECO:0000313" key="15">
    <source>
        <dbReference type="Proteomes" id="UP000295560"/>
    </source>
</evidence>
<dbReference type="CDD" id="cd16841">
    <property type="entry name" value="RraA_family"/>
    <property type="match status" value="1"/>
</dbReference>
<comment type="similarity">
    <text evidence="3">Belongs to the class II aldolase/RraA-like family.</text>
</comment>
<comment type="cofactor">
    <cofactor evidence="2">
        <name>a divalent metal cation</name>
        <dbReference type="ChEBI" id="CHEBI:60240"/>
    </cofactor>
</comment>
<comment type="caution">
    <text evidence="14">The sequence shown here is derived from an EMBL/GenBank/DDBJ whole genome shotgun (WGS) entry which is preliminary data.</text>
</comment>
<sequence length="224" mass="23083">MPQLGHRAIVAPRVLDAPDPLPDDVLSAYRASNSCAVSDQVGRLWTMDPAIGPLHPSMPPLAGVAITVKAPPGDNWAVYGGLARAFPGSVLVVDWRGYTAGCGGGEKALLPAVANGLSGLVIDGAWRDIDDVAARSFPLFGRGRSPFSPAKRDAGEVCVPVACGGVVVEPGDVVVGDADGVAVVPRRHALEVAEVLAASRETADAHDEDMVARIGAAFDQEHGN</sequence>
<dbReference type="RefSeq" id="WP_165922199.1">
    <property type="nucleotide sequence ID" value="NZ_SMFZ01000001.1"/>
</dbReference>
<dbReference type="InterPro" id="IPR036704">
    <property type="entry name" value="RraA/RraA-like_sf"/>
</dbReference>
<dbReference type="Pfam" id="PF03737">
    <property type="entry name" value="RraA-like"/>
    <property type="match status" value="1"/>
</dbReference>
<accession>A0A4R1HTC8</accession>
<keyword evidence="15" id="KW-1185">Reference proteome</keyword>
<evidence type="ECO:0000256" key="2">
    <source>
        <dbReference type="ARBA" id="ARBA00001968"/>
    </source>
</evidence>
<dbReference type="EC" id="4.1.1.112" evidence="6"/>
<evidence type="ECO:0000256" key="8">
    <source>
        <dbReference type="ARBA" id="ARBA00025046"/>
    </source>
</evidence>
<keyword evidence="13" id="KW-0460">Magnesium</keyword>
<evidence type="ECO:0000256" key="6">
    <source>
        <dbReference type="ARBA" id="ARBA00012947"/>
    </source>
</evidence>
<reference evidence="14 15" key="1">
    <citation type="submission" date="2019-03" db="EMBL/GenBank/DDBJ databases">
        <title>Sequencing the genomes of 1000 actinobacteria strains.</title>
        <authorList>
            <person name="Klenk H.-P."/>
        </authorList>
    </citation>
    <scope>NUCLEOTIDE SEQUENCE [LARGE SCALE GENOMIC DNA]</scope>
    <source>
        <strain evidence="14 15">DSM 44969</strain>
    </source>
</reference>
<evidence type="ECO:0000256" key="11">
    <source>
        <dbReference type="ARBA" id="ARBA00032305"/>
    </source>
</evidence>
<evidence type="ECO:0000256" key="3">
    <source>
        <dbReference type="ARBA" id="ARBA00008621"/>
    </source>
</evidence>
<organism evidence="14 15">
    <name type="scientific">Pseudonocardia endophytica</name>
    <dbReference type="NCBI Taxonomy" id="401976"/>
    <lineage>
        <taxon>Bacteria</taxon>
        <taxon>Bacillati</taxon>
        <taxon>Actinomycetota</taxon>
        <taxon>Actinomycetes</taxon>
        <taxon>Pseudonocardiales</taxon>
        <taxon>Pseudonocardiaceae</taxon>
        <taxon>Pseudonocardia</taxon>
    </lineage>
</organism>
<gene>
    <name evidence="14" type="ORF">EV378_1761</name>
</gene>
<comment type="catalytic activity">
    <reaction evidence="1">
        <text>4-hydroxy-4-methyl-2-oxoglutarate = 2 pyruvate</text>
        <dbReference type="Rhea" id="RHEA:22748"/>
        <dbReference type="ChEBI" id="CHEBI:15361"/>
        <dbReference type="ChEBI" id="CHEBI:58276"/>
        <dbReference type="EC" id="4.1.3.17"/>
    </reaction>
</comment>
<comment type="cofactor">
    <cofactor evidence="13">
        <name>Mg(2+)</name>
        <dbReference type="ChEBI" id="CHEBI:18420"/>
    </cofactor>
</comment>
<dbReference type="EC" id="4.1.3.17" evidence="5"/>
<dbReference type="Proteomes" id="UP000295560">
    <property type="component" value="Unassembled WGS sequence"/>
</dbReference>
<name>A0A4R1HTC8_PSEEN</name>
<evidence type="ECO:0000256" key="7">
    <source>
        <dbReference type="ARBA" id="ARBA00016549"/>
    </source>
</evidence>
<dbReference type="SUPFAM" id="SSF89562">
    <property type="entry name" value="RraA-like"/>
    <property type="match status" value="1"/>
</dbReference>
<feature type="binding site" evidence="13">
    <location>
        <begin position="105"/>
        <end position="108"/>
    </location>
    <ligand>
        <name>substrate</name>
    </ligand>
</feature>
<dbReference type="AlphaFoldDB" id="A0A4R1HTC8"/>
<keyword evidence="13" id="KW-0479">Metal-binding</keyword>
<dbReference type="GO" id="GO:0008948">
    <property type="term" value="F:oxaloacetate decarboxylase activity"/>
    <property type="evidence" value="ECO:0007669"/>
    <property type="project" value="UniProtKB-EC"/>
</dbReference>
<protein>
    <recommendedName>
        <fullName evidence="7">Putative 4-hydroxy-4-methyl-2-oxoglutarate aldolase</fullName>
        <ecNumber evidence="6">4.1.1.112</ecNumber>
        <ecNumber evidence="5">4.1.3.17</ecNumber>
    </recommendedName>
    <alternativeName>
        <fullName evidence="11">Oxaloacetate decarboxylase</fullName>
    </alternativeName>
    <alternativeName>
        <fullName evidence="9">Regulator of ribonuclease activity homolog</fullName>
    </alternativeName>
    <alternativeName>
        <fullName evidence="10">RraA-like protein</fullName>
    </alternativeName>
</protein>
<proteinExistence type="inferred from homology"/>
<comment type="function">
    <text evidence="8">Catalyzes the aldol cleavage of 4-hydroxy-4-methyl-2-oxoglutarate (HMG) into 2 molecules of pyruvate. Also contains a secondary oxaloacetate (OAA) decarboxylase activity due to the common pyruvate enolate transition state formed following C-C bond cleavage in the retro-aldol and decarboxylation reactions.</text>
</comment>
<dbReference type="PANTHER" id="PTHR33254:SF4">
    <property type="entry name" value="4-HYDROXY-4-METHYL-2-OXOGLUTARATE ALDOLASE 3-RELATED"/>
    <property type="match status" value="1"/>
</dbReference>
<dbReference type="GO" id="GO:0046872">
    <property type="term" value="F:metal ion binding"/>
    <property type="evidence" value="ECO:0007669"/>
    <property type="project" value="UniProtKB-KW"/>
</dbReference>
<evidence type="ECO:0000256" key="4">
    <source>
        <dbReference type="ARBA" id="ARBA00011233"/>
    </source>
</evidence>
<dbReference type="EMBL" id="SMFZ01000001">
    <property type="protein sequence ID" value="TCK25934.1"/>
    <property type="molecule type" value="Genomic_DNA"/>
</dbReference>
<feature type="binding site" evidence="13">
    <location>
        <position position="127"/>
    </location>
    <ligand>
        <name>substrate</name>
    </ligand>
</feature>
<evidence type="ECO:0000256" key="5">
    <source>
        <dbReference type="ARBA" id="ARBA00012213"/>
    </source>
</evidence>
<evidence type="ECO:0000256" key="9">
    <source>
        <dbReference type="ARBA" id="ARBA00029596"/>
    </source>
</evidence>
<evidence type="ECO:0000256" key="12">
    <source>
        <dbReference type="ARBA" id="ARBA00047973"/>
    </source>
</evidence>
<dbReference type="PANTHER" id="PTHR33254">
    <property type="entry name" value="4-HYDROXY-4-METHYL-2-OXOGLUTARATE ALDOLASE 3-RELATED"/>
    <property type="match status" value="1"/>
</dbReference>
<evidence type="ECO:0000256" key="10">
    <source>
        <dbReference type="ARBA" id="ARBA00030169"/>
    </source>
</evidence>
<dbReference type="GO" id="GO:0047443">
    <property type="term" value="F:4-hydroxy-4-methyl-2-oxoglutarate aldolase activity"/>
    <property type="evidence" value="ECO:0007669"/>
    <property type="project" value="UniProtKB-EC"/>
</dbReference>
<dbReference type="Gene3D" id="3.50.30.40">
    <property type="entry name" value="Ribonuclease E inhibitor RraA/RraA-like"/>
    <property type="match status" value="1"/>
</dbReference>
<comment type="subunit">
    <text evidence="4">Homotrimer.</text>
</comment>
<feature type="binding site" evidence="13">
    <location>
        <position position="128"/>
    </location>
    <ligand>
        <name>Mg(2+)</name>
        <dbReference type="ChEBI" id="CHEBI:18420"/>
    </ligand>
</feature>
<comment type="catalytic activity">
    <reaction evidence="12">
        <text>oxaloacetate + H(+) = pyruvate + CO2</text>
        <dbReference type="Rhea" id="RHEA:15641"/>
        <dbReference type="ChEBI" id="CHEBI:15361"/>
        <dbReference type="ChEBI" id="CHEBI:15378"/>
        <dbReference type="ChEBI" id="CHEBI:16452"/>
        <dbReference type="ChEBI" id="CHEBI:16526"/>
        <dbReference type="EC" id="4.1.1.112"/>
    </reaction>
</comment>